<dbReference type="PANTHER" id="PTHR31934:SF2">
    <property type="entry name" value="RNA-DIRECTED DNA METHYLATION 4"/>
    <property type="match status" value="1"/>
</dbReference>
<dbReference type="EMBL" id="PNBA02000410">
    <property type="protein sequence ID" value="KAG6383748.1"/>
    <property type="molecule type" value="Genomic_DNA"/>
</dbReference>
<organism evidence="1">
    <name type="scientific">Salvia splendens</name>
    <name type="common">Scarlet sage</name>
    <dbReference type="NCBI Taxonomy" id="180675"/>
    <lineage>
        <taxon>Eukaryota</taxon>
        <taxon>Viridiplantae</taxon>
        <taxon>Streptophyta</taxon>
        <taxon>Embryophyta</taxon>
        <taxon>Tracheophyta</taxon>
        <taxon>Spermatophyta</taxon>
        <taxon>Magnoliopsida</taxon>
        <taxon>eudicotyledons</taxon>
        <taxon>Gunneridae</taxon>
        <taxon>Pentapetalae</taxon>
        <taxon>asterids</taxon>
        <taxon>lamiids</taxon>
        <taxon>Lamiales</taxon>
        <taxon>Lamiaceae</taxon>
        <taxon>Nepetoideae</taxon>
        <taxon>Mentheae</taxon>
        <taxon>Salviinae</taxon>
        <taxon>Salvia</taxon>
        <taxon>Salvia subgen. Calosphace</taxon>
        <taxon>core Calosphace</taxon>
    </lineage>
</organism>
<reference evidence="1" key="2">
    <citation type="submission" date="2020-08" db="EMBL/GenBank/DDBJ databases">
        <title>Plant Genome Project.</title>
        <authorList>
            <person name="Zhang R.-G."/>
        </authorList>
    </citation>
    <scope>NUCLEOTIDE SEQUENCE</scope>
    <source>
        <strain evidence="1">Huo1</strain>
        <tissue evidence="1">Leaf</tissue>
    </source>
</reference>
<accession>A0A8X8VWL2</accession>
<sequence>MAESSSAPPTADKPVIVRVKRKVSQFALDAFWLEIHERPAKRPLIDFGKLSISDASSSKVEEFKTQKILVRHVETVASSKDTFDVLAIFRGQFLGSL</sequence>
<proteinExistence type="predicted"/>
<name>A0A8X8VWL2_SALSN</name>
<protein>
    <submittedName>
        <fullName evidence="1">Uncharacterized protein</fullName>
    </submittedName>
</protein>
<evidence type="ECO:0000313" key="2">
    <source>
        <dbReference type="Proteomes" id="UP000298416"/>
    </source>
</evidence>
<dbReference type="AlphaFoldDB" id="A0A8X8VWL2"/>
<keyword evidence="2" id="KW-1185">Reference proteome</keyword>
<dbReference type="Proteomes" id="UP000298416">
    <property type="component" value="Unassembled WGS sequence"/>
</dbReference>
<gene>
    <name evidence="1" type="ORF">SASPL_156480</name>
</gene>
<evidence type="ECO:0000313" key="1">
    <source>
        <dbReference type="EMBL" id="KAG6383748.1"/>
    </source>
</evidence>
<comment type="caution">
    <text evidence="1">The sequence shown here is derived from an EMBL/GenBank/DDBJ whole genome shotgun (WGS) entry which is preliminary data.</text>
</comment>
<dbReference type="PANTHER" id="PTHR31934">
    <property type="entry name" value="ALPHA/BETA-HYDROLASES SUPERFAMILY PROTEIN"/>
    <property type="match status" value="1"/>
</dbReference>
<reference evidence="1" key="1">
    <citation type="submission" date="2018-01" db="EMBL/GenBank/DDBJ databases">
        <authorList>
            <person name="Mao J.F."/>
        </authorList>
    </citation>
    <scope>NUCLEOTIDE SEQUENCE</scope>
    <source>
        <strain evidence="1">Huo1</strain>
        <tissue evidence="1">Leaf</tissue>
    </source>
</reference>